<organism evidence="2 3">
    <name type="scientific">Cladophialophora bantiana (strain ATCC 10958 / CBS 173.52 / CDC B-1940 / NIH 8579)</name>
    <name type="common">Xylohypha bantiana</name>
    <dbReference type="NCBI Taxonomy" id="1442370"/>
    <lineage>
        <taxon>Eukaryota</taxon>
        <taxon>Fungi</taxon>
        <taxon>Dikarya</taxon>
        <taxon>Ascomycota</taxon>
        <taxon>Pezizomycotina</taxon>
        <taxon>Eurotiomycetes</taxon>
        <taxon>Chaetothyriomycetidae</taxon>
        <taxon>Chaetothyriales</taxon>
        <taxon>Herpotrichiellaceae</taxon>
        <taxon>Cladophialophora</taxon>
    </lineage>
</organism>
<feature type="region of interest" description="Disordered" evidence="1">
    <location>
        <begin position="228"/>
        <end position="305"/>
    </location>
</feature>
<gene>
    <name evidence="2" type="ORF">Z519_00349</name>
</gene>
<feature type="compositionally biased region" description="Polar residues" evidence="1">
    <location>
        <begin position="40"/>
        <end position="68"/>
    </location>
</feature>
<dbReference type="EMBL" id="KN846980">
    <property type="protein sequence ID" value="KIW98688.1"/>
    <property type="molecule type" value="Genomic_DNA"/>
</dbReference>
<feature type="compositionally biased region" description="Low complexity" evidence="1">
    <location>
        <begin position="267"/>
        <end position="280"/>
    </location>
</feature>
<feature type="compositionally biased region" description="Basic and acidic residues" evidence="1">
    <location>
        <begin position="106"/>
        <end position="116"/>
    </location>
</feature>
<name>A0A0D2HYY7_CLAB1</name>
<keyword evidence="3" id="KW-1185">Reference proteome</keyword>
<dbReference type="Proteomes" id="UP000053789">
    <property type="component" value="Unassembled WGS sequence"/>
</dbReference>
<feature type="compositionally biased region" description="Polar residues" evidence="1">
    <location>
        <begin position="403"/>
        <end position="422"/>
    </location>
</feature>
<feature type="region of interest" description="Disordered" evidence="1">
    <location>
        <begin position="403"/>
        <end position="432"/>
    </location>
</feature>
<evidence type="ECO:0000256" key="1">
    <source>
        <dbReference type="SAM" id="MobiDB-lite"/>
    </source>
</evidence>
<feature type="compositionally biased region" description="Polar residues" evidence="1">
    <location>
        <begin position="228"/>
        <end position="255"/>
    </location>
</feature>
<feature type="compositionally biased region" description="Low complexity" evidence="1">
    <location>
        <begin position="69"/>
        <end position="91"/>
    </location>
</feature>
<dbReference type="RefSeq" id="XP_016625357.1">
    <property type="nucleotide sequence ID" value="XM_016758108.1"/>
</dbReference>
<dbReference type="AlphaFoldDB" id="A0A0D2HYY7"/>
<dbReference type="VEuPathDB" id="FungiDB:Z519_00349"/>
<reference evidence="2" key="1">
    <citation type="submission" date="2015-01" db="EMBL/GenBank/DDBJ databases">
        <title>The Genome Sequence of Cladophialophora bantiana CBS 173.52.</title>
        <authorList>
            <consortium name="The Broad Institute Genomics Platform"/>
            <person name="Cuomo C."/>
            <person name="de Hoog S."/>
            <person name="Gorbushina A."/>
            <person name="Stielow B."/>
            <person name="Teixiera M."/>
            <person name="Abouelleil A."/>
            <person name="Chapman S.B."/>
            <person name="Priest M."/>
            <person name="Young S.K."/>
            <person name="Wortman J."/>
            <person name="Nusbaum C."/>
            <person name="Birren B."/>
        </authorList>
    </citation>
    <scope>NUCLEOTIDE SEQUENCE [LARGE SCALE GENOMIC DNA]</scope>
    <source>
        <strain evidence="2">CBS 173.52</strain>
    </source>
</reference>
<feature type="compositionally biased region" description="Low complexity" evidence="1">
    <location>
        <begin position="140"/>
        <end position="151"/>
    </location>
</feature>
<dbReference type="OrthoDB" id="4160292at2759"/>
<dbReference type="GeneID" id="27693277"/>
<sequence>MTRRKGRPSPPMSQNPVSFEIPASLHHFSTLSRSLAATMASGTGSYSHPLSKSTAIPQASPTPSLANTPSRARPNSQSSSHSPSSFSATPRIGQYATPKSIPLKRSFSEAQHDSRPAHSSRAPSKDGGQSNTHPQLPVKSTSAITVSSSQSPQTPHRRVSMSTAVEEPPLKPGEAPVLATHPNLIAQLIARKRAENEVLGNRERWARRQREYRMSQSPGVQSVNEISPQITHNEVPNAPTTISNPPQARSVSTIPSLKPGTSIVFDTQTPAAETPSTPATEDSVKPNKNPSERRQSNDNDSFFGSPFSSPIVEFLEKATDNAGLKESVKYHGQMSTKTVDLGAALMSHPDSAAKAAGSTAAINKSQETSVIPPLFSDKPLTNQSQSQPFRTHLTQNPSVIAHQQAQTDSLTPVQGQMAQHQQRGGPPQLAPRQLPEPRAVPFYPQNMGMSSFYRMEMNQNWPGDGSNFVPTPVSTAPSSHAYGQQISPASLTYDPYSIGSMGPYGVAPDLSQPPGPLRTYGTTIAATTVAGQTKEQSIETGHLNPADMVAGMNSRHITTADMVAGINTRFKIATKHEFSVPKR</sequence>
<protein>
    <submittedName>
        <fullName evidence="2">Uncharacterized protein</fullName>
    </submittedName>
</protein>
<feature type="region of interest" description="Disordered" evidence="1">
    <location>
        <begin position="40"/>
        <end position="177"/>
    </location>
</feature>
<feature type="compositionally biased region" description="Basic and acidic residues" evidence="1">
    <location>
        <begin position="282"/>
        <end position="297"/>
    </location>
</feature>
<dbReference type="HOGENOM" id="CLU_034111_0_0_1"/>
<evidence type="ECO:0000313" key="2">
    <source>
        <dbReference type="EMBL" id="KIW98688.1"/>
    </source>
</evidence>
<proteinExistence type="predicted"/>
<evidence type="ECO:0000313" key="3">
    <source>
        <dbReference type="Proteomes" id="UP000053789"/>
    </source>
</evidence>
<accession>A0A0D2HYY7</accession>